<evidence type="ECO:0000313" key="6">
    <source>
        <dbReference type="EMBL" id="AST90210.1"/>
    </source>
</evidence>
<evidence type="ECO:0000256" key="3">
    <source>
        <dbReference type="ARBA" id="ARBA00023239"/>
    </source>
</evidence>
<proteinExistence type="inferred from homology"/>
<reference evidence="6 7" key="1">
    <citation type="submission" date="2016-12" db="EMBL/GenBank/DDBJ databases">
        <title>The whole genome sequencing and assembly of Bacillus cohnii DSM 6307T strain.</title>
        <authorList>
            <person name="Lee Y.-J."/>
            <person name="Yi H."/>
            <person name="Bahn Y.-S."/>
            <person name="Kim J.F."/>
            <person name="Lee D.-W."/>
        </authorList>
    </citation>
    <scope>NUCLEOTIDE SEQUENCE [LARGE SCALE GENOMIC DNA]</scope>
    <source>
        <strain evidence="6 7">DSM 6307</strain>
    </source>
</reference>
<dbReference type="CDD" id="cd00002">
    <property type="entry name" value="YbaK_deacylase"/>
    <property type="match status" value="1"/>
</dbReference>
<name>A0A223KL42_9BACI</name>
<feature type="domain" description="YbaK/aminoacyl-tRNA synthetase-associated" evidence="5">
    <location>
        <begin position="36"/>
        <end position="146"/>
    </location>
</feature>
<dbReference type="PANTHER" id="PTHR30411:SF0">
    <property type="entry name" value="CYS-TRNA(PRO)_CYS-TRNA(CYS) DEACYLASE YBAK"/>
    <property type="match status" value="1"/>
</dbReference>
<keyword evidence="3 4" id="KW-0456">Lyase</keyword>
<evidence type="ECO:0000313" key="7">
    <source>
        <dbReference type="Proteomes" id="UP000215224"/>
    </source>
</evidence>
<evidence type="ECO:0000259" key="5">
    <source>
        <dbReference type="Pfam" id="PF04073"/>
    </source>
</evidence>
<dbReference type="RefSeq" id="WP_066418131.1">
    <property type="nucleotide sequence ID" value="NZ_CP018866.1"/>
</dbReference>
<dbReference type="NCBIfam" id="TIGR00011">
    <property type="entry name" value="YbaK_EbsC"/>
    <property type="match status" value="1"/>
</dbReference>
<dbReference type="GO" id="GO:0016829">
    <property type="term" value="F:lyase activity"/>
    <property type="evidence" value="ECO:0007669"/>
    <property type="project" value="UniProtKB-KW"/>
</dbReference>
<keyword evidence="7" id="KW-1185">Reference proteome</keyword>
<evidence type="ECO:0000256" key="2">
    <source>
        <dbReference type="ARBA" id="ARBA00022917"/>
    </source>
</evidence>
<sequence length="158" mass="17388">MKVSKTNAMRILDSKKIPYEIITYESKDGKIDGVSVAEKIGKDVRSVYKTLVAQGNSKNIYVYIIPVNDELDLKKGAKAVNEKKIEMIPVKDIQKWTGYIRGGCSPIGMKKVYPTVIDESAEGLEKIIVSGGKIGVQLELTVGDLKEVTNAMLVDVIK</sequence>
<evidence type="ECO:0000256" key="1">
    <source>
        <dbReference type="ARBA" id="ARBA00009798"/>
    </source>
</evidence>
<dbReference type="KEGG" id="bcoh:BC6307_02375"/>
<dbReference type="EC" id="4.2.-.-" evidence="4"/>
<evidence type="ECO:0000256" key="4">
    <source>
        <dbReference type="PIRNR" id="PIRNR006181"/>
    </source>
</evidence>
<gene>
    <name evidence="6" type="ORF">BC6307_02375</name>
</gene>
<dbReference type="STRING" id="1314751.GCA_001591425_03122"/>
<dbReference type="GO" id="GO:0002161">
    <property type="term" value="F:aminoacyl-tRNA deacylase activity"/>
    <property type="evidence" value="ECO:0007669"/>
    <property type="project" value="InterPro"/>
</dbReference>
<protein>
    <recommendedName>
        <fullName evidence="4">Cys-tRNA(Pro)/Cys-tRNA(Cys) deacylase</fullName>
        <ecNumber evidence="4">4.2.-.-</ecNumber>
    </recommendedName>
</protein>
<dbReference type="Gene3D" id="3.90.960.10">
    <property type="entry name" value="YbaK/aminoacyl-tRNA synthetase-associated domain"/>
    <property type="match status" value="1"/>
</dbReference>
<dbReference type="InterPro" id="IPR036754">
    <property type="entry name" value="YbaK/aa-tRNA-synt-asso_dom_sf"/>
</dbReference>
<dbReference type="Pfam" id="PF04073">
    <property type="entry name" value="tRNA_edit"/>
    <property type="match status" value="1"/>
</dbReference>
<dbReference type="PANTHER" id="PTHR30411">
    <property type="entry name" value="CYTOPLASMIC PROTEIN"/>
    <property type="match status" value="1"/>
</dbReference>
<dbReference type="InterPro" id="IPR004369">
    <property type="entry name" value="Prolyl-tRNA_editing_YbaK/EbsC"/>
</dbReference>
<dbReference type="EMBL" id="CP018866">
    <property type="protein sequence ID" value="AST90210.1"/>
    <property type="molecule type" value="Genomic_DNA"/>
</dbReference>
<comment type="similarity">
    <text evidence="1 4">Belongs to the prolyl-tRNA editing family. YbaK/EbsC subfamily.</text>
</comment>
<dbReference type="GO" id="GO:0006412">
    <property type="term" value="P:translation"/>
    <property type="evidence" value="ECO:0007669"/>
    <property type="project" value="UniProtKB-KW"/>
</dbReference>
<dbReference type="InterPro" id="IPR007214">
    <property type="entry name" value="YbaK/aa-tRNA-synth-assoc-dom"/>
</dbReference>
<accession>A0A223KL42</accession>
<dbReference type="PIRSF" id="PIRSF006181">
    <property type="entry name" value="EbsC_YbaK"/>
    <property type="match status" value="1"/>
</dbReference>
<dbReference type="SUPFAM" id="SSF55826">
    <property type="entry name" value="YbaK/ProRS associated domain"/>
    <property type="match status" value="1"/>
</dbReference>
<organism evidence="6 7">
    <name type="scientific">Sutcliffiella cohnii</name>
    <dbReference type="NCBI Taxonomy" id="33932"/>
    <lineage>
        <taxon>Bacteria</taxon>
        <taxon>Bacillati</taxon>
        <taxon>Bacillota</taxon>
        <taxon>Bacilli</taxon>
        <taxon>Bacillales</taxon>
        <taxon>Bacillaceae</taxon>
        <taxon>Sutcliffiella</taxon>
    </lineage>
</organism>
<dbReference type="Proteomes" id="UP000215224">
    <property type="component" value="Chromosome"/>
</dbReference>
<dbReference type="AlphaFoldDB" id="A0A223KL42"/>
<keyword evidence="2 4" id="KW-0648">Protein biosynthesis</keyword>